<feature type="non-terminal residue" evidence="2">
    <location>
        <position position="84"/>
    </location>
</feature>
<evidence type="ECO:0000256" key="1">
    <source>
        <dbReference type="SAM" id="Coils"/>
    </source>
</evidence>
<feature type="coiled-coil region" evidence="1">
    <location>
        <begin position="24"/>
        <end position="51"/>
    </location>
</feature>
<keyword evidence="1" id="KW-0175">Coiled coil</keyword>
<dbReference type="Proteomes" id="UP000261739">
    <property type="component" value="Unassembled WGS sequence"/>
</dbReference>
<sequence>DVDRATADHNRRLTALGAADVSAAEDLGRRRSVLEEELRELRLSLAQVTGDRTVAELAAARDRAAAEVGVAAQDMTEALDRLRE</sequence>
<reference evidence="2 3" key="1">
    <citation type="journal article" date="2018" name="Nat. Biotechnol.">
        <title>A standardized bacterial taxonomy based on genome phylogeny substantially revises the tree of life.</title>
        <authorList>
            <person name="Parks D.H."/>
            <person name="Chuvochina M."/>
            <person name="Waite D.W."/>
            <person name="Rinke C."/>
            <person name="Skarshewski A."/>
            <person name="Chaumeil P.A."/>
            <person name="Hugenholtz P."/>
        </authorList>
    </citation>
    <scope>NUCLEOTIDE SEQUENCE [LARGE SCALE GENOMIC DNA]</scope>
    <source>
        <strain evidence="2">UBA11247</strain>
    </source>
</reference>
<comment type="caution">
    <text evidence="2">The sequence shown here is derived from an EMBL/GenBank/DDBJ whole genome shotgun (WGS) entry which is preliminary data.</text>
</comment>
<accession>A0A3D4T160</accession>
<proteinExistence type="predicted"/>
<organism evidence="2 3">
    <name type="scientific">Corynebacterium nuruki</name>
    <dbReference type="NCBI Taxonomy" id="1032851"/>
    <lineage>
        <taxon>Bacteria</taxon>
        <taxon>Bacillati</taxon>
        <taxon>Actinomycetota</taxon>
        <taxon>Actinomycetes</taxon>
        <taxon>Mycobacteriales</taxon>
        <taxon>Corynebacteriaceae</taxon>
        <taxon>Corynebacterium</taxon>
    </lineage>
</organism>
<gene>
    <name evidence="2" type="ORF">DIW82_09565</name>
</gene>
<evidence type="ECO:0000313" key="2">
    <source>
        <dbReference type="EMBL" id="HCT15007.1"/>
    </source>
</evidence>
<dbReference type="AlphaFoldDB" id="A0A3D4T160"/>
<feature type="non-terminal residue" evidence="2">
    <location>
        <position position="1"/>
    </location>
</feature>
<dbReference type="EMBL" id="DQID01000247">
    <property type="protein sequence ID" value="HCT15007.1"/>
    <property type="molecule type" value="Genomic_DNA"/>
</dbReference>
<evidence type="ECO:0000313" key="3">
    <source>
        <dbReference type="Proteomes" id="UP000261739"/>
    </source>
</evidence>
<name>A0A3D4T160_9CORY</name>
<protein>
    <submittedName>
        <fullName evidence="2">Uncharacterized protein</fullName>
    </submittedName>
</protein>